<accession>U5CRE6</accession>
<dbReference type="AlphaFoldDB" id="U5CRE6"/>
<gene>
    <name evidence="2" type="ORF">AMTR_s00039p00123970</name>
</gene>
<dbReference type="Proteomes" id="UP000017836">
    <property type="component" value="Unassembled WGS sequence"/>
</dbReference>
<dbReference type="HOGENOM" id="CLU_2925699_0_0_1"/>
<feature type="region of interest" description="Disordered" evidence="1">
    <location>
        <begin position="1"/>
        <end position="61"/>
    </location>
</feature>
<sequence>MKNRAQRAALTRNKLNGPGSSVDTGFMNTANSGERMNRAHRAQKWNPKMNGRLDKKGIEFH</sequence>
<keyword evidence="3" id="KW-1185">Reference proteome</keyword>
<dbReference type="Gramene" id="ERN15791">
    <property type="protein sequence ID" value="ERN15791"/>
    <property type="gene ID" value="AMTR_s00039p00123970"/>
</dbReference>
<name>U5CRE6_AMBTC</name>
<feature type="compositionally biased region" description="Basic and acidic residues" evidence="1">
    <location>
        <begin position="51"/>
        <end position="61"/>
    </location>
</feature>
<evidence type="ECO:0000313" key="3">
    <source>
        <dbReference type="Proteomes" id="UP000017836"/>
    </source>
</evidence>
<evidence type="ECO:0000313" key="2">
    <source>
        <dbReference type="EMBL" id="ERN15791.1"/>
    </source>
</evidence>
<proteinExistence type="predicted"/>
<protein>
    <submittedName>
        <fullName evidence="2">Uncharacterized protein</fullName>
    </submittedName>
</protein>
<organism evidence="2 3">
    <name type="scientific">Amborella trichopoda</name>
    <dbReference type="NCBI Taxonomy" id="13333"/>
    <lineage>
        <taxon>Eukaryota</taxon>
        <taxon>Viridiplantae</taxon>
        <taxon>Streptophyta</taxon>
        <taxon>Embryophyta</taxon>
        <taxon>Tracheophyta</taxon>
        <taxon>Spermatophyta</taxon>
        <taxon>Magnoliopsida</taxon>
        <taxon>Amborellales</taxon>
        <taxon>Amborellaceae</taxon>
        <taxon>Amborella</taxon>
    </lineage>
</organism>
<feature type="compositionally biased region" description="Polar residues" evidence="1">
    <location>
        <begin position="18"/>
        <end position="34"/>
    </location>
</feature>
<dbReference type="EMBL" id="KI392495">
    <property type="protein sequence ID" value="ERN15791.1"/>
    <property type="molecule type" value="Genomic_DNA"/>
</dbReference>
<reference evidence="3" key="1">
    <citation type="journal article" date="2013" name="Science">
        <title>The Amborella genome and the evolution of flowering plants.</title>
        <authorList>
            <consortium name="Amborella Genome Project"/>
        </authorList>
    </citation>
    <scope>NUCLEOTIDE SEQUENCE [LARGE SCALE GENOMIC DNA]</scope>
</reference>
<evidence type="ECO:0000256" key="1">
    <source>
        <dbReference type="SAM" id="MobiDB-lite"/>
    </source>
</evidence>